<feature type="coiled-coil region" evidence="9">
    <location>
        <begin position="113"/>
        <end position="172"/>
    </location>
</feature>
<keyword evidence="4 12" id="KW-0689">Ribosomal protein</keyword>
<evidence type="ECO:0000313" key="12">
    <source>
        <dbReference type="RefSeq" id="XP_033770683.1"/>
    </source>
</evidence>
<dbReference type="PANTHER" id="PTHR21035">
    <property type="entry name" value="28S RIBOSOMAL PROTEIN S26, MITOCHONDRIAL"/>
    <property type="match status" value="1"/>
</dbReference>
<reference evidence="12" key="1">
    <citation type="submission" date="2025-08" db="UniProtKB">
        <authorList>
            <consortium name="RefSeq"/>
        </authorList>
    </citation>
    <scope>IDENTIFICATION</scope>
</reference>
<name>A0A6P8P6M3_GEOSA</name>
<evidence type="ECO:0000256" key="1">
    <source>
        <dbReference type="ARBA" id="ARBA00004173"/>
    </source>
</evidence>
<evidence type="ECO:0000256" key="8">
    <source>
        <dbReference type="ARBA" id="ARBA00035344"/>
    </source>
</evidence>
<dbReference type="GO" id="GO:0005763">
    <property type="term" value="C:mitochondrial small ribosomal subunit"/>
    <property type="evidence" value="ECO:0007669"/>
    <property type="project" value="InterPro"/>
</dbReference>
<evidence type="ECO:0000256" key="4">
    <source>
        <dbReference type="ARBA" id="ARBA00022980"/>
    </source>
</evidence>
<accession>A0A6P8P6M3</accession>
<keyword evidence="3" id="KW-0809">Transit peptide</keyword>
<dbReference type="RefSeq" id="XP_033770683.1">
    <property type="nucleotide sequence ID" value="XM_033914792.1"/>
</dbReference>
<evidence type="ECO:0000313" key="11">
    <source>
        <dbReference type="Proteomes" id="UP000515159"/>
    </source>
</evidence>
<evidence type="ECO:0000256" key="5">
    <source>
        <dbReference type="ARBA" id="ARBA00023128"/>
    </source>
</evidence>
<gene>
    <name evidence="12" type="primary">MRPS26</name>
</gene>
<dbReference type="OrthoDB" id="5988811at2759"/>
<evidence type="ECO:0000256" key="7">
    <source>
        <dbReference type="ARBA" id="ARBA00035138"/>
    </source>
</evidence>
<dbReference type="FunCoup" id="A0A6P8P6M3">
    <property type="interactions" value="1576"/>
</dbReference>
<sequence length="206" mass="24040">MLRVGPGASVSFLLSRLRPLLPPPPARGRKSRHDPPAKSKAGRVNVPPPVDPEELWVVRERYRQYKEMVRALSAEFQENVLQKVCEERSGTLAAERAKQEMDEHRLLMAWNDAENARKRIIREERMQQEQKKEEEQRLHAAIYLETLQKQILQEKTREVLQLQEEAKHFITKENLDQRIEAALDNPKNYNFSVDKEGRVAKRTALS</sequence>
<dbReference type="InterPro" id="IPR026140">
    <property type="entry name" value="Ribosomal_mS26"/>
</dbReference>
<dbReference type="CTD" id="64949"/>
<keyword evidence="6" id="KW-0687">Ribonucleoprotein</keyword>
<keyword evidence="5" id="KW-0496">Mitochondrion</keyword>
<evidence type="ECO:0000256" key="9">
    <source>
        <dbReference type="SAM" id="Coils"/>
    </source>
</evidence>
<dbReference type="KEGG" id="gsh:117345719"/>
<evidence type="ECO:0000256" key="3">
    <source>
        <dbReference type="ARBA" id="ARBA00022946"/>
    </source>
</evidence>
<feature type="region of interest" description="Disordered" evidence="10">
    <location>
        <begin position="18"/>
        <end position="48"/>
    </location>
</feature>
<organism evidence="11 12">
    <name type="scientific">Geotrypetes seraphini</name>
    <name type="common">Gaboon caecilian</name>
    <name type="synonym">Caecilia seraphini</name>
    <dbReference type="NCBI Taxonomy" id="260995"/>
    <lineage>
        <taxon>Eukaryota</taxon>
        <taxon>Metazoa</taxon>
        <taxon>Chordata</taxon>
        <taxon>Craniata</taxon>
        <taxon>Vertebrata</taxon>
        <taxon>Euteleostomi</taxon>
        <taxon>Amphibia</taxon>
        <taxon>Gymnophiona</taxon>
        <taxon>Geotrypetes</taxon>
    </lineage>
</organism>
<evidence type="ECO:0000256" key="6">
    <source>
        <dbReference type="ARBA" id="ARBA00023274"/>
    </source>
</evidence>
<comment type="subcellular location">
    <subcellularLocation>
        <location evidence="1">Mitochondrion</location>
    </subcellularLocation>
</comment>
<evidence type="ECO:0000256" key="2">
    <source>
        <dbReference type="ARBA" id="ARBA00009672"/>
    </source>
</evidence>
<keyword evidence="11" id="KW-1185">Reference proteome</keyword>
<comment type="similarity">
    <text evidence="2">Belongs to the mitochondrion-specific ribosomal protein mS26 family.</text>
</comment>
<dbReference type="GeneID" id="117345719"/>
<dbReference type="Proteomes" id="UP000515159">
    <property type="component" value="Chromosome 1"/>
</dbReference>
<dbReference type="Pfam" id="PF14943">
    <property type="entry name" value="MRP-S26"/>
    <property type="match status" value="1"/>
</dbReference>
<dbReference type="AlphaFoldDB" id="A0A6P8P6M3"/>
<dbReference type="InParanoid" id="A0A6P8P6M3"/>
<proteinExistence type="inferred from homology"/>
<evidence type="ECO:0000256" key="10">
    <source>
        <dbReference type="SAM" id="MobiDB-lite"/>
    </source>
</evidence>
<protein>
    <recommendedName>
        <fullName evidence="7">Small ribosomal subunit protein mS26</fullName>
    </recommendedName>
    <alternativeName>
        <fullName evidence="8">28S ribosomal protein S26, mitochondrial</fullName>
    </alternativeName>
</protein>
<dbReference type="PANTHER" id="PTHR21035:SF2">
    <property type="entry name" value="SMALL RIBOSOMAL SUBUNIT PROTEIN MS26"/>
    <property type="match status" value="1"/>
</dbReference>
<keyword evidence="9" id="KW-0175">Coiled coil</keyword>